<protein>
    <submittedName>
        <fullName evidence="1">Uncharacterized protein</fullName>
    </submittedName>
</protein>
<comment type="caution">
    <text evidence="1">The sequence shown here is derived from an EMBL/GenBank/DDBJ whole genome shotgun (WGS) entry which is preliminary data.</text>
</comment>
<evidence type="ECO:0000313" key="1">
    <source>
        <dbReference type="EMBL" id="KAH9679488.1"/>
    </source>
</evidence>
<dbReference type="EMBL" id="CM039178">
    <property type="protein sequence ID" value="KAH9679488.1"/>
    <property type="molecule type" value="Genomic_DNA"/>
</dbReference>
<organism evidence="1 2">
    <name type="scientific">Citrus sinensis</name>
    <name type="common">Sweet orange</name>
    <name type="synonym">Citrus aurantium var. sinensis</name>
    <dbReference type="NCBI Taxonomy" id="2711"/>
    <lineage>
        <taxon>Eukaryota</taxon>
        <taxon>Viridiplantae</taxon>
        <taxon>Streptophyta</taxon>
        <taxon>Embryophyta</taxon>
        <taxon>Tracheophyta</taxon>
        <taxon>Spermatophyta</taxon>
        <taxon>Magnoliopsida</taxon>
        <taxon>eudicotyledons</taxon>
        <taxon>Gunneridae</taxon>
        <taxon>Pentapetalae</taxon>
        <taxon>rosids</taxon>
        <taxon>malvids</taxon>
        <taxon>Sapindales</taxon>
        <taxon>Rutaceae</taxon>
        <taxon>Aurantioideae</taxon>
        <taxon>Citrus</taxon>
    </lineage>
</organism>
<sequence>MIIIMSSKLFLLFENIALFSVIFFQLKPTTADSNNIIIRCIDEEREALLTFKQSLVDEHGVLSSWGREADKRDCCKWRGVHCSNTTGHVKVLNLRTSDEENAQRKVLKGEISPALLELHDIRHLDLSNNHFSASPVPEFIGSLSKLRYLNLSCSIPLELPRKFRNHSGLEYLNLENSSLFSVGSLEWLSRLSSLRHLDLSYINLTKSSDWFQVVAKLHSLKSLVLCSCALPPVNPSFIWHFNLSTSIETLDLSDNNLPSSSVYPWLFNLSRNILFLNLGSNSLRGSIPEAFQHMVSLKSLDLSDSELEGGIPKFFGKMCSLKELGLPFNKLSGQFSQVIQNLSCGCVENSLKGLYLQYNDFTGPVPLLGGFSSLEALKLHFNRLNGTIDKSLSQLWKLESVSLHGNSFTGVISETFFPMSNLHMLTLDENSLTLKLSHDWVPPFQLKSLSLASCKMGPLFPKWLQTQNQLVFLDISNVGISDSIPDWFWDLSSKLSYLNISNNHIKGKLPDLSLTFDGTRIGGTSIDINSNHFEGSIPPLPSNSPFLNLSKNKFSGSVTFLCSISENTWNFLDLSSNLLSGGLPDCWLHFDSLFVLNLANNRFSGKIPDSMGFPNNIRTLNLHNNRLTGELPSSLRNCSQLRVLDLGKNAFFGEIPTWIGESLQNLIVLSLKSNKFHGNIPYQLCHLGFIQVLDLSLNIISGKIPKCFNNFSAMTYERCSNPTIGFAKSILVAPRTGNYYTYLVNLLLTWKGSENEYKSTLGLVRCLDLSSNKLDGAIPEEIMDLVGLIALNLSRNNLTGPITPKIGELTSLDFLDLSRNLFSGSIPSSLSQLSGLGVLDLSYNNLSGKIPLGTQLQSFNASVYAGNLELCGLPLANMCPDEQSTPSPGTDDDSNTLEDEDDQFITLGFYVSSILGFFVGFWGVCGNLMLNRSWRHGYFNFLTGMKDWVYVIWAVNFAKLQRKFRN</sequence>
<accession>A0ACB8HXE7</accession>
<dbReference type="Proteomes" id="UP000829398">
    <property type="component" value="Chromosome 9"/>
</dbReference>
<gene>
    <name evidence="1" type="ORF">KPL71_026157</name>
</gene>
<proteinExistence type="predicted"/>
<reference evidence="2" key="1">
    <citation type="journal article" date="2023" name="Hortic. Res.">
        <title>A chromosome-level phased genome enabling allele-level studies in sweet orange: a case study on citrus Huanglongbing tolerance.</title>
        <authorList>
            <person name="Wu B."/>
            <person name="Yu Q."/>
            <person name="Deng Z."/>
            <person name="Duan Y."/>
            <person name="Luo F."/>
            <person name="Gmitter F. Jr."/>
        </authorList>
    </citation>
    <scope>NUCLEOTIDE SEQUENCE [LARGE SCALE GENOMIC DNA]</scope>
    <source>
        <strain evidence="2">cv. Valencia</strain>
    </source>
</reference>
<keyword evidence="2" id="KW-1185">Reference proteome</keyword>
<evidence type="ECO:0000313" key="2">
    <source>
        <dbReference type="Proteomes" id="UP000829398"/>
    </source>
</evidence>
<name>A0ACB8HXE7_CITSI</name>